<reference evidence="4 5" key="1">
    <citation type="submission" date="2024-07" db="EMBL/GenBank/DDBJ databases">
        <title>Section-level genome sequencing and comparative genomics of Aspergillus sections Usti and Cavernicolus.</title>
        <authorList>
            <consortium name="Lawrence Berkeley National Laboratory"/>
            <person name="Nybo J.L."/>
            <person name="Vesth T.C."/>
            <person name="Theobald S."/>
            <person name="Frisvad J.C."/>
            <person name="Larsen T.O."/>
            <person name="Kjaerboelling I."/>
            <person name="Rothschild-Mancinelli K."/>
            <person name="Lyhne E.K."/>
            <person name="Kogle M.E."/>
            <person name="Barry K."/>
            <person name="Clum A."/>
            <person name="Na H."/>
            <person name="Ledsgaard L."/>
            <person name="Lin J."/>
            <person name="Lipzen A."/>
            <person name="Kuo A."/>
            <person name="Riley R."/>
            <person name="Mondo S."/>
            <person name="Labutti K."/>
            <person name="Haridas S."/>
            <person name="Pangalinan J."/>
            <person name="Salamov A.A."/>
            <person name="Simmons B.A."/>
            <person name="Magnuson J.K."/>
            <person name="Chen J."/>
            <person name="Drula E."/>
            <person name="Henrissat B."/>
            <person name="Wiebenga A."/>
            <person name="Lubbers R.J."/>
            <person name="Gomes A.C."/>
            <person name="Macurrencykelacurrency M.R."/>
            <person name="Stajich J."/>
            <person name="Grigoriev I.V."/>
            <person name="Mortensen U.H."/>
            <person name="De Vries R.P."/>
            <person name="Baker S.E."/>
            <person name="Andersen M.R."/>
        </authorList>
    </citation>
    <scope>NUCLEOTIDE SEQUENCE [LARGE SCALE GENOMIC DNA]</scope>
    <source>
        <strain evidence="4 5">CBS 449.75</strain>
    </source>
</reference>
<dbReference type="InterPro" id="IPR001031">
    <property type="entry name" value="Thioesterase"/>
</dbReference>
<dbReference type="RefSeq" id="XP_070888036.1">
    <property type="nucleotide sequence ID" value="XM_071027300.1"/>
</dbReference>
<dbReference type="GO" id="GO:0016787">
    <property type="term" value="F:hydrolase activity"/>
    <property type="evidence" value="ECO:0007669"/>
    <property type="project" value="UniProtKB-KW"/>
</dbReference>
<accession>A0ABR4LXD7</accession>
<keyword evidence="2" id="KW-0472">Membrane</keyword>
<keyword evidence="2" id="KW-0812">Transmembrane</keyword>
<feature type="transmembrane region" description="Helical" evidence="2">
    <location>
        <begin position="15"/>
        <end position="34"/>
    </location>
</feature>
<keyword evidence="2" id="KW-1133">Transmembrane helix</keyword>
<comment type="caution">
    <text evidence="4">The sequence shown here is derived from an EMBL/GenBank/DDBJ whole genome shotgun (WGS) entry which is preliminary data.</text>
</comment>
<dbReference type="GeneID" id="98142372"/>
<feature type="transmembrane region" description="Helical" evidence="2">
    <location>
        <begin position="96"/>
        <end position="117"/>
    </location>
</feature>
<name>A0ABR4LXD7_9EURO</name>
<organism evidence="4 5">
    <name type="scientific">Aspergillus lucknowensis</name>
    <dbReference type="NCBI Taxonomy" id="176173"/>
    <lineage>
        <taxon>Eukaryota</taxon>
        <taxon>Fungi</taxon>
        <taxon>Dikarya</taxon>
        <taxon>Ascomycota</taxon>
        <taxon>Pezizomycotina</taxon>
        <taxon>Eurotiomycetes</taxon>
        <taxon>Eurotiomycetidae</taxon>
        <taxon>Eurotiales</taxon>
        <taxon>Aspergillaceae</taxon>
        <taxon>Aspergillus</taxon>
        <taxon>Aspergillus subgen. Nidulantes</taxon>
    </lineage>
</organism>
<sequence>MDSVVHIQGNPDSPLTPLILIHAISGLALPYFALGSLSPSVSPEDDDDDEGRPVYGISSPIFESPSAFRRHAKSLPSLALEYVRILRRDIQARGPYLLGGWSMGGMIAIEMAAILVAQGEQVKHVVMIDSLNPELYPPFQDAQEHRVLSTLTYNAIAWRIDGSEDPPTATSMAPSGDSSTVTSSNNSRENSDYGSGSDSDDENLDGQTSTAGFMQQIREHVNHGLRMLAAYPSLRRRPYLPETEVTLIKCTLLDNLSPLLRDGRRAFARKNKLDPRCGWREEQFKSFMSVPFAATHDGCFDAGVSGKLTAILRDVLRDTV</sequence>
<protein>
    <submittedName>
        <fullName evidence="4">Alpha/Beta hydrolase protein</fullName>
    </submittedName>
</protein>
<feature type="domain" description="Thioesterase" evidence="3">
    <location>
        <begin position="70"/>
        <end position="134"/>
    </location>
</feature>
<proteinExistence type="predicted"/>
<dbReference type="SUPFAM" id="SSF53474">
    <property type="entry name" value="alpha/beta-Hydrolases"/>
    <property type="match status" value="1"/>
</dbReference>
<feature type="compositionally biased region" description="Polar residues" evidence="1">
    <location>
        <begin position="168"/>
        <end position="188"/>
    </location>
</feature>
<dbReference type="Gene3D" id="3.40.50.1820">
    <property type="entry name" value="alpha/beta hydrolase"/>
    <property type="match status" value="1"/>
</dbReference>
<dbReference type="InterPro" id="IPR029058">
    <property type="entry name" value="AB_hydrolase_fold"/>
</dbReference>
<dbReference type="EMBL" id="JBFXLQ010000011">
    <property type="protein sequence ID" value="KAL2869057.1"/>
    <property type="molecule type" value="Genomic_DNA"/>
</dbReference>
<keyword evidence="4" id="KW-0378">Hydrolase</keyword>
<keyword evidence="5" id="KW-1185">Reference proteome</keyword>
<evidence type="ECO:0000313" key="5">
    <source>
        <dbReference type="Proteomes" id="UP001610432"/>
    </source>
</evidence>
<dbReference type="Pfam" id="PF00975">
    <property type="entry name" value="Thioesterase"/>
    <property type="match status" value="1"/>
</dbReference>
<evidence type="ECO:0000256" key="2">
    <source>
        <dbReference type="SAM" id="Phobius"/>
    </source>
</evidence>
<evidence type="ECO:0000256" key="1">
    <source>
        <dbReference type="SAM" id="MobiDB-lite"/>
    </source>
</evidence>
<evidence type="ECO:0000259" key="3">
    <source>
        <dbReference type="Pfam" id="PF00975"/>
    </source>
</evidence>
<gene>
    <name evidence="4" type="ORF">BJX67DRAFT_31932</name>
</gene>
<dbReference type="Proteomes" id="UP001610432">
    <property type="component" value="Unassembled WGS sequence"/>
</dbReference>
<feature type="region of interest" description="Disordered" evidence="1">
    <location>
        <begin position="164"/>
        <end position="207"/>
    </location>
</feature>
<evidence type="ECO:0000313" key="4">
    <source>
        <dbReference type="EMBL" id="KAL2869057.1"/>
    </source>
</evidence>